<reference evidence="1" key="1">
    <citation type="submission" date="2014-07" db="EMBL/GenBank/DDBJ databases">
        <authorList>
            <person name="Urmite Genomes Urmite Genomes"/>
        </authorList>
    </citation>
    <scope>NUCLEOTIDE SEQUENCE</scope>
    <source>
        <strain evidence="1">11W110_air</strain>
    </source>
</reference>
<proteinExistence type="predicted"/>
<sequence length="336" mass="37183">MDYPLIYAADSNLDAVTRASLARRCRAGELVRLRRGIYVETLWWKRQPLWEQQRARIGAVLSQSGAGRTAAERSAAVVWGIPVIGSPPEVTLLALPPTHGRRRAGVHWIERPLLEPIVLHDGMNVTSRAQTVLDMAAHLAFEHAVPAADHVLRTDPVNLLPALSREGLMGLAYRLPSGARRSRALTVLRFADARADSPGESVSRAVMHRMGFPPPELQHVFDTPDGRFRTDFFWREYNIVGEFDGAVKYAAGNAGFPGQAQPQGGAWGGPVAPQGREGWDVVLTEKRREDAIRALGVKFVRWSWADVGRPRTDPQSLVQRLSRAGLPHHQRPALLL</sequence>
<dbReference type="PATRIC" id="fig|1461584.3.peg.891"/>
<name>A0A078MRX7_9MICC</name>
<evidence type="ECO:0000313" key="1">
    <source>
        <dbReference type="EMBL" id="CEA07581.1"/>
    </source>
</evidence>
<dbReference type="EMBL" id="LN483070">
    <property type="protein sequence ID" value="CEA07581.1"/>
    <property type="molecule type" value="Genomic_DNA"/>
</dbReference>
<protein>
    <recommendedName>
        <fullName evidence="2">AbiEi antitoxin C-terminal domain-containing protein</fullName>
    </recommendedName>
</protein>
<gene>
    <name evidence="1" type="ORF">BN1051_00897</name>
</gene>
<organism evidence="1">
    <name type="scientific">Arthrobacter saudimassiliensis</name>
    <dbReference type="NCBI Taxonomy" id="1461584"/>
    <lineage>
        <taxon>Bacteria</taxon>
        <taxon>Bacillati</taxon>
        <taxon>Actinomycetota</taxon>
        <taxon>Actinomycetes</taxon>
        <taxon>Micrococcales</taxon>
        <taxon>Micrococcaceae</taxon>
        <taxon>Arthrobacter</taxon>
    </lineage>
</organism>
<evidence type="ECO:0008006" key="2">
    <source>
        <dbReference type="Google" id="ProtNLM"/>
    </source>
</evidence>
<dbReference type="AlphaFoldDB" id="A0A078MRX7"/>
<accession>A0A078MRX7</accession>